<sequence length="182" mass="20976">MVSPECRRTSITVDPVALLKREHRKILDQLAMIETAMSPRSVGGGEARGMDRGTLRELLRFFTGPVDVHFKREAVLVGDLQRILGRKQEKQEQFQSFLDEHRILKADATAVMRTLRRKRADGRDPAALQSLGGVRTLNTELRALIRRYRGHISSEERLLFVLAEMRMTAEQKRRISRRMLEV</sequence>
<accession>A0A330L899</accession>
<keyword evidence="3" id="KW-1185">Reference proteome</keyword>
<proteinExistence type="predicted"/>
<evidence type="ECO:0000313" key="3">
    <source>
        <dbReference type="Proteomes" id="UP000248168"/>
    </source>
</evidence>
<reference evidence="3" key="1">
    <citation type="submission" date="2018-04" db="EMBL/GenBank/DDBJ databases">
        <authorList>
            <person name="Lucker S."/>
            <person name="Sakoula D."/>
        </authorList>
    </citation>
    <scope>NUCLEOTIDE SEQUENCE [LARGE SCALE GENOMIC DNA]</scope>
</reference>
<dbReference type="Proteomes" id="UP000248168">
    <property type="component" value="Unassembled WGS sequence"/>
</dbReference>
<protein>
    <recommendedName>
        <fullName evidence="1">Hemerythrin-like domain-containing protein</fullName>
    </recommendedName>
</protein>
<dbReference type="AlphaFoldDB" id="A0A330L899"/>
<dbReference type="OrthoDB" id="9788972at2"/>
<dbReference type="Gene3D" id="1.20.120.520">
    <property type="entry name" value="nmb1532 protein domain like"/>
    <property type="match status" value="1"/>
</dbReference>
<dbReference type="Pfam" id="PF01814">
    <property type="entry name" value="Hemerythrin"/>
    <property type="match status" value="1"/>
</dbReference>
<evidence type="ECO:0000313" key="2">
    <source>
        <dbReference type="EMBL" id="SPP63156.1"/>
    </source>
</evidence>
<dbReference type="InterPro" id="IPR012312">
    <property type="entry name" value="Hemerythrin-like"/>
</dbReference>
<feature type="domain" description="Hemerythrin-like" evidence="1">
    <location>
        <begin position="15"/>
        <end position="161"/>
    </location>
</feature>
<dbReference type="InParanoid" id="A0A330L899"/>
<dbReference type="RefSeq" id="WP_121987731.1">
    <property type="nucleotide sequence ID" value="NZ_OUNR01000001.1"/>
</dbReference>
<name>A0A330L899_9BACT</name>
<gene>
    <name evidence="2" type="ORF">NITLEN_10242</name>
</gene>
<organism evidence="2 3">
    <name type="scientific">Nitrospira lenta</name>
    <dbReference type="NCBI Taxonomy" id="1436998"/>
    <lineage>
        <taxon>Bacteria</taxon>
        <taxon>Pseudomonadati</taxon>
        <taxon>Nitrospirota</taxon>
        <taxon>Nitrospiria</taxon>
        <taxon>Nitrospirales</taxon>
        <taxon>Nitrospiraceae</taxon>
        <taxon>Nitrospira</taxon>
    </lineage>
</organism>
<dbReference type="EMBL" id="OUNR01000001">
    <property type="protein sequence ID" value="SPP63156.1"/>
    <property type="molecule type" value="Genomic_DNA"/>
</dbReference>
<evidence type="ECO:0000259" key="1">
    <source>
        <dbReference type="Pfam" id="PF01814"/>
    </source>
</evidence>